<dbReference type="RefSeq" id="WP_285726785.1">
    <property type="nucleotide sequence ID" value="NZ_BSDD01000005.1"/>
</dbReference>
<dbReference type="Pfam" id="PF12973">
    <property type="entry name" value="Cupin_7"/>
    <property type="match status" value="1"/>
</dbReference>
<evidence type="ECO:0000259" key="1">
    <source>
        <dbReference type="Pfam" id="PF12973"/>
    </source>
</evidence>
<keyword evidence="3" id="KW-1185">Reference proteome</keyword>
<dbReference type="Proteomes" id="UP001165089">
    <property type="component" value="Unassembled WGS sequence"/>
</dbReference>
<evidence type="ECO:0000313" key="2">
    <source>
        <dbReference type="EMBL" id="GLH70986.1"/>
    </source>
</evidence>
<protein>
    <recommendedName>
        <fullName evidence="1">ChrR-like cupin domain-containing protein</fullName>
    </recommendedName>
</protein>
<sequence>MIGIPTCARVTDLLTDLDEGALGPMAWTGVRIHLGLCPPCRAFLRSLRRTPALLRGLLQEDPAGAPGSAAERALAGVLGALRQGSLPQGPRLHPGPADWAALGPEGDPFTALLLRLHLGWCGACRAHHGSEAALEADGEPLPRSLLALLPPQDQWRRVRRGLGGGEAARVLRDPVSGTALHLVRLPGGRVFPAHRHLGTETTLLLAGGLQDGPAHLHPGDWITHGPGTFHRPEADPGGDCWAIVRLEGPVQFSGWRRLLV</sequence>
<accession>A0ABQ5Q981</accession>
<dbReference type="Gene3D" id="2.60.120.10">
    <property type="entry name" value="Jelly Rolls"/>
    <property type="match status" value="1"/>
</dbReference>
<proteinExistence type="predicted"/>
<dbReference type="Gene3D" id="1.10.10.1320">
    <property type="entry name" value="Anti-sigma factor, zinc-finger domain"/>
    <property type="match status" value="1"/>
</dbReference>
<gene>
    <name evidence="2" type="ORF">GETHPA_25190</name>
</gene>
<reference evidence="2 3" key="1">
    <citation type="journal article" date="2023" name="Antonie Van Leeuwenhoek">
        <title>Mesoterricola silvestris gen. nov., sp. nov., Mesoterricola sediminis sp. nov., Geothrix oryzae sp. nov., Geothrix edaphica sp. nov., Geothrix rubra sp. nov., and Geothrix limicola sp. nov., six novel members of Acidobacteriota isolated from soils.</title>
        <authorList>
            <person name="Itoh H."/>
            <person name="Sugisawa Y."/>
            <person name="Mise K."/>
            <person name="Xu Z."/>
            <person name="Kuniyasu M."/>
            <person name="Ushijima N."/>
            <person name="Kawano K."/>
            <person name="Kobayashi E."/>
            <person name="Shiratori Y."/>
            <person name="Masuda Y."/>
            <person name="Senoo K."/>
        </authorList>
    </citation>
    <scope>NUCLEOTIDE SEQUENCE [LARGE SCALE GENOMIC DNA]</scope>
    <source>
        <strain evidence="2 3">Red803</strain>
    </source>
</reference>
<evidence type="ECO:0000313" key="3">
    <source>
        <dbReference type="Proteomes" id="UP001165089"/>
    </source>
</evidence>
<dbReference type="InterPro" id="IPR011051">
    <property type="entry name" value="RmlC_Cupin_sf"/>
</dbReference>
<feature type="domain" description="ChrR-like cupin" evidence="1">
    <location>
        <begin position="165"/>
        <end position="244"/>
    </location>
</feature>
<dbReference type="InterPro" id="IPR041916">
    <property type="entry name" value="Anti_sigma_zinc_sf"/>
</dbReference>
<dbReference type="EMBL" id="BSDD01000005">
    <property type="protein sequence ID" value="GLH70986.1"/>
    <property type="molecule type" value="Genomic_DNA"/>
</dbReference>
<comment type="caution">
    <text evidence="2">The sequence shown here is derived from an EMBL/GenBank/DDBJ whole genome shotgun (WGS) entry which is preliminary data.</text>
</comment>
<dbReference type="SUPFAM" id="SSF51182">
    <property type="entry name" value="RmlC-like cupins"/>
    <property type="match status" value="1"/>
</dbReference>
<name>A0ABQ5Q981_9BACT</name>
<dbReference type="InterPro" id="IPR025979">
    <property type="entry name" value="ChrR-like_cupin_dom"/>
</dbReference>
<dbReference type="InterPro" id="IPR014710">
    <property type="entry name" value="RmlC-like_jellyroll"/>
</dbReference>
<organism evidence="2 3">
    <name type="scientific">Geothrix rubra</name>
    <dbReference type="NCBI Taxonomy" id="2927977"/>
    <lineage>
        <taxon>Bacteria</taxon>
        <taxon>Pseudomonadati</taxon>
        <taxon>Acidobacteriota</taxon>
        <taxon>Holophagae</taxon>
        <taxon>Holophagales</taxon>
        <taxon>Holophagaceae</taxon>
        <taxon>Geothrix</taxon>
    </lineage>
</organism>